<dbReference type="EMBL" id="BGPR01260490">
    <property type="protein sequence ID" value="GBM69980.1"/>
    <property type="molecule type" value="Genomic_DNA"/>
</dbReference>
<dbReference type="InterPro" id="IPR012337">
    <property type="entry name" value="RNaseH-like_sf"/>
</dbReference>
<dbReference type="Proteomes" id="UP000499080">
    <property type="component" value="Unassembled WGS sequence"/>
</dbReference>
<dbReference type="GO" id="GO:0003676">
    <property type="term" value="F:nucleic acid binding"/>
    <property type="evidence" value="ECO:0007669"/>
    <property type="project" value="InterPro"/>
</dbReference>
<dbReference type="Gene3D" id="3.30.420.10">
    <property type="entry name" value="Ribonuclease H-like superfamily/Ribonuclease H"/>
    <property type="match status" value="1"/>
</dbReference>
<dbReference type="InterPro" id="IPR036397">
    <property type="entry name" value="RNaseH_sf"/>
</dbReference>
<dbReference type="GO" id="GO:0015074">
    <property type="term" value="P:DNA integration"/>
    <property type="evidence" value="ECO:0007669"/>
    <property type="project" value="InterPro"/>
</dbReference>
<evidence type="ECO:0000313" key="3">
    <source>
        <dbReference type="Proteomes" id="UP000499080"/>
    </source>
</evidence>
<dbReference type="AlphaFoldDB" id="A0A4Y2HX71"/>
<keyword evidence="3" id="KW-1185">Reference proteome</keyword>
<reference evidence="2 3" key="1">
    <citation type="journal article" date="2019" name="Sci. Rep.">
        <title>Orb-weaving spider Araneus ventricosus genome elucidates the spidroin gene catalogue.</title>
        <authorList>
            <person name="Kono N."/>
            <person name="Nakamura H."/>
            <person name="Ohtoshi R."/>
            <person name="Moran D.A.P."/>
            <person name="Shinohara A."/>
            <person name="Yoshida Y."/>
            <person name="Fujiwara M."/>
            <person name="Mori M."/>
            <person name="Tomita M."/>
            <person name="Arakawa K."/>
        </authorList>
    </citation>
    <scope>NUCLEOTIDE SEQUENCE [LARGE SCALE GENOMIC DNA]</scope>
</reference>
<dbReference type="PROSITE" id="PS50994">
    <property type="entry name" value="INTEGRASE"/>
    <property type="match status" value="1"/>
</dbReference>
<dbReference type="PANTHER" id="PTHR37984">
    <property type="entry name" value="PROTEIN CBG26694"/>
    <property type="match status" value="1"/>
</dbReference>
<dbReference type="PANTHER" id="PTHR37984:SF5">
    <property type="entry name" value="PROTEIN NYNRIN-LIKE"/>
    <property type="match status" value="1"/>
</dbReference>
<feature type="non-terminal residue" evidence="2">
    <location>
        <position position="274"/>
    </location>
</feature>
<evidence type="ECO:0000259" key="1">
    <source>
        <dbReference type="PROSITE" id="PS50994"/>
    </source>
</evidence>
<dbReference type="SUPFAM" id="SSF53098">
    <property type="entry name" value="Ribonuclease H-like"/>
    <property type="match status" value="1"/>
</dbReference>
<dbReference type="InterPro" id="IPR001584">
    <property type="entry name" value="Integrase_cat-core"/>
</dbReference>
<name>A0A4Y2HX71_ARAVE</name>
<accession>A0A4Y2HX71</accession>
<sequence length="274" mass="31328">MNLCLLWFNRTISQSLCHCEHFRAKEREEVALKLLDIFLTFGAHCILHSDNGREFVNSVIEQLYTYRPELKIVHGKPRHSQSQGSVERANQDIENMLASWMKDNQTAKWSNGLRFVQFMKNRALRSGIKQSPYKAMFGIEPRVGLTTSTLPSNIIKNIQDEDELQKIFEDMNAEEQETEQTQSGEYMLASKSTNIFLIRKEAKENLIKQAKRMKKISDATHPEVDIGGNVVISIPNVDRAKANLRNLIGVVLEKNKDGLYKVGTKDGVLNKLYS</sequence>
<comment type="caution">
    <text evidence="2">The sequence shown here is derived from an EMBL/GenBank/DDBJ whole genome shotgun (WGS) entry which is preliminary data.</text>
</comment>
<dbReference type="OrthoDB" id="6430189at2759"/>
<proteinExistence type="predicted"/>
<evidence type="ECO:0000313" key="2">
    <source>
        <dbReference type="EMBL" id="GBM69980.1"/>
    </source>
</evidence>
<gene>
    <name evidence="2" type="primary">KRBA2_18</name>
    <name evidence="2" type="ORF">AVEN_128885_1</name>
</gene>
<organism evidence="2 3">
    <name type="scientific">Araneus ventricosus</name>
    <name type="common">Orbweaver spider</name>
    <name type="synonym">Epeira ventricosa</name>
    <dbReference type="NCBI Taxonomy" id="182803"/>
    <lineage>
        <taxon>Eukaryota</taxon>
        <taxon>Metazoa</taxon>
        <taxon>Ecdysozoa</taxon>
        <taxon>Arthropoda</taxon>
        <taxon>Chelicerata</taxon>
        <taxon>Arachnida</taxon>
        <taxon>Araneae</taxon>
        <taxon>Araneomorphae</taxon>
        <taxon>Entelegynae</taxon>
        <taxon>Araneoidea</taxon>
        <taxon>Araneidae</taxon>
        <taxon>Araneus</taxon>
    </lineage>
</organism>
<feature type="domain" description="Integrase catalytic" evidence="1">
    <location>
        <begin position="23"/>
        <end position="140"/>
    </location>
</feature>
<protein>
    <submittedName>
        <fullName evidence="2">KRAB-A domain-containing protein 2</fullName>
    </submittedName>
</protein>
<dbReference type="InterPro" id="IPR050951">
    <property type="entry name" value="Retrovirus_Pol_polyprotein"/>
</dbReference>